<dbReference type="InterPro" id="IPR022812">
    <property type="entry name" value="Dynamin"/>
</dbReference>
<evidence type="ECO:0008006" key="3">
    <source>
        <dbReference type="Google" id="ProtNLM"/>
    </source>
</evidence>
<dbReference type="EMBL" id="LR862140">
    <property type="protein sequence ID" value="CAD1820402.1"/>
    <property type="molecule type" value="Genomic_DNA"/>
</dbReference>
<dbReference type="GO" id="GO:0005874">
    <property type="term" value="C:microtubule"/>
    <property type="evidence" value="ECO:0007669"/>
    <property type="project" value="TreeGrafter"/>
</dbReference>
<evidence type="ECO:0000313" key="2">
    <source>
        <dbReference type="EMBL" id="CAD1820402.1"/>
    </source>
</evidence>
<dbReference type="AlphaFoldDB" id="A0A6V7NP61"/>
<dbReference type="GO" id="GO:0016020">
    <property type="term" value="C:membrane"/>
    <property type="evidence" value="ECO:0007669"/>
    <property type="project" value="TreeGrafter"/>
</dbReference>
<protein>
    <recommendedName>
        <fullName evidence="3">Dynamin stalk domain-containing protein</fullName>
    </recommendedName>
</protein>
<gene>
    <name evidence="2" type="ORF">CB5_LOCUS3613</name>
</gene>
<feature type="region of interest" description="Disordered" evidence="1">
    <location>
        <begin position="133"/>
        <end position="182"/>
    </location>
</feature>
<name>A0A6V7NP61_ANACO</name>
<dbReference type="GO" id="GO:0003924">
    <property type="term" value="F:GTPase activity"/>
    <property type="evidence" value="ECO:0007669"/>
    <property type="project" value="TreeGrafter"/>
</dbReference>
<feature type="compositionally biased region" description="Basic and acidic residues" evidence="1">
    <location>
        <begin position="133"/>
        <end position="146"/>
    </location>
</feature>
<feature type="compositionally biased region" description="Polar residues" evidence="1">
    <location>
        <begin position="147"/>
        <end position="162"/>
    </location>
</feature>
<accession>A0A6V7NP61</accession>
<dbReference type="GO" id="GO:0005737">
    <property type="term" value="C:cytoplasm"/>
    <property type="evidence" value="ECO:0007669"/>
    <property type="project" value="TreeGrafter"/>
</dbReference>
<evidence type="ECO:0000256" key="1">
    <source>
        <dbReference type="SAM" id="MobiDB-lite"/>
    </source>
</evidence>
<reference evidence="2" key="1">
    <citation type="submission" date="2020-07" db="EMBL/GenBank/DDBJ databases">
        <authorList>
            <person name="Lin J."/>
        </authorList>
    </citation>
    <scope>NUCLEOTIDE SEQUENCE</scope>
</reference>
<dbReference type="Gene3D" id="1.20.120.1240">
    <property type="entry name" value="Dynamin, middle domain"/>
    <property type="match status" value="1"/>
</dbReference>
<dbReference type="PANTHER" id="PTHR11566:SF219">
    <property type="entry name" value="DYNAMIN GTPASE"/>
    <property type="match status" value="1"/>
</dbReference>
<proteinExistence type="predicted"/>
<sequence>MGEILSVGTNVGQVEAGKNLLSHPFIKKYENTDVDLSAYVKSVVDPTQRLKNIADVHRVLIDIVSAAANATPGLGRYPPFKREVIVIASAALEGFKNEAKKMVVAFVDMERAFVPPQHFIRLVQRRMERQCREEELKTRSSKKGQEAEQSILNRATSPQPGSEQAGGSLKSMKEKSGQQDKDAKEDQIYRLLACWRNNRWAYYMEGMIHYLSPQIFMQGHQFKRFFSRQES</sequence>
<feature type="compositionally biased region" description="Basic and acidic residues" evidence="1">
    <location>
        <begin position="171"/>
        <end position="182"/>
    </location>
</feature>
<dbReference type="PANTHER" id="PTHR11566">
    <property type="entry name" value="DYNAMIN"/>
    <property type="match status" value="1"/>
</dbReference>
<dbReference type="GO" id="GO:0008017">
    <property type="term" value="F:microtubule binding"/>
    <property type="evidence" value="ECO:0007669"/>
    <property type="project" value="TreeGrafter"/>
</dbReference>
<organism evidence="2">
    <name type="scientific">Ananas comosus var. bracteatus</name>
    <name type="common">red pineapple</name>
    <dbReference type="NCBI Taxonomy" id="296719"/>
    <lineage>
        <taxon>Eukaryota</taxon>
        <taxon>Viridiplantae</taxon>
        <taxon>Streptophyta</taxon>
        <taxon>Embryophyta</taxon>
        <taxon>Tracheophyta</taxon>
        <taxon>Spermatophyta</taxon>
        <taxon>Magnoliopsida</taxon>
        <taxon>Liliopsida</taxon>
        <taxon>Poales</taxon>
        <taxon>Bromeliaceae</taxon>
        <taxon>Bromelioideae</taxon>
        <taxon>Ananas</taxon>
    </lineage>
</organism>